<comment type="caution">
    <text evidence="3">The sequence shown here is derived from an EMBL/GenBank/DDBJ whole genome shotgun (WGS) entry which is preliminary data.</text>
</comment>
<dbReference type="SUPFAM" id="SSF54373">
    <property type="entry name" value="FAD-linked reductases, C-terminal domain"/>
    <property type="match status" value="1"/>
</dbReference>
<protein>
    <submittedName>
        <fullName evidence="3">FAD-dependent oxidoreductase</fullName>
    </submittedName>
</protein>
<dbReference type="EMBL" id="VDUZ01000003">
    <property type="protein sequence ID" value="TXL81719.1"/>
    <property type="molecule type" value="Genomic_DNA"/>
</dbReference>
<proteinExistence type="predicted"/>
<accession>A0A5C8PUY1</accession>
<keyword evidence="4" id="KW-1185">Reference proteome</keyword>
<dbReference type="PANTHER" id="PTHR13847">
    <property type="entry name" value="SARCOSINE DEHYDROGENASE-RELATED"/>
    <property type="match status" value="1"/>
</dbReference>
<dbReference type="Gene3D" id="3.30.9.10">
    <property type="entry name" value="D-Amino Acid Oxidase, subunit A, domain 2"/>
    <property type="match status" value="1"/>
</dbReference>
<dbReference type="Pfam" id="PF01266">
    <property type="entry name" value="DAO"/>
    <property type="match status" value="1"/>
</dbReference>
<dbReference type="Proteomes" id="UP000321638">
    <property type="component" value="Unassembled WGS sequence"/>
</dbReference>
<evidence type="ECO:0000256" key="1">
    <source>
        <dbReference type="ARBA" id="ARBA00023002"/>
    </source>
</evidence>
<dbReference type="InterPro" id="IPR006076">
    <property type="entry name" value="FAD-dep_OxRdtase"/>
</dbReference>
<evidence type="ECO:0000313" key="3">
    <source>
        <dbReference type="EMBL" id="TXL81719.1"/>
    </source>
</evidence>
<evidence type="ECO:0000313" key="4">
    <source>
        <dbReference type="Proteomes" id="UP000321638"/>
    </source>
</evidence>
<dbReference type="SUPFAM" id="SSF51905">
    <property type="entry name" value="FAD/NAD(P)-binding domain"/>
    <property type="match status" value="1"/>
</dbReference>
<dbReference type="GO" id="GO:0016491">
    <property type="term" value="F:oxidoreductase activity"/>
    <property type="evidence" value="ECO:0007669"/>
    <property type="project" value="UniProtKB-KW"/>
</dbReference>
<reference evidence="3 4" key="1">
    <citation type="submission" date="2019-06" db="EMBL/GenBank/DDBJ databases">
        <title>New taxonomy in bacterial strain CC-CFT640, isolated from vineyard.</title>
        <authorList>
            <person name="Lin S.-Y."/>
            <person name="Tsai C.-F."/>
            <person name="Young C.-C."/>
        </authorList>
    </citation>
    <scope>NUCLEOTIDE SEQUENCE [LARGE SCALE GENOMIC DNA]</scope>
    <source>
        <strain evidence="3 4">CC-CFT640</strain>
    </source>
</reference>
<sequence>MRTVIIGAGIVGVSTAHALLDEGHDVSLVDSARRAGRASLANAGWIADADIMPLASPKVWRHVPRWLLDPLGPLAVRPGYLPRIAPWLVRFILASFPSRIEASIEGIRALNARALPAWRRRLGKLDLHSQLVEKGALSVWRRRGAFEQARRIIARQQGYGIAAQEIAAGDLAGLEPALRNVQAAVVYPDLCHVSDPAGLCEALLHRALARGARHVQHDATAIEREANRLRLRLGDGADAIDADRIVVAAGAWSGALTSQMGDRIPLDTERGYNATFAPGTLGLARPVMFEGEGFVTTPLGIGDRVGGMVEFAGLRQAPDHRRTDAIVQRLREFLPHLDPRTPGRRWMGFRPSMPDSLPVIGRAARDGRVLYNFGHGHHGLTQAAASAEIVADLIAGRAPSIEVRPFAPGRFRAGFSR</sequence>
<organism evidence="3 4">
    <name type="scientific">Vineibacter terrae</name>
    <dbReference type="NCBI Taxonomy" id="2586908"/>
    <lineage>
        <taxon>Bacteria</taxon>
        <taxon>Pseudomonadati</taxon>
        <taxon>Pseudomonadota</taxon>
        <taxon>Alphaproteobacteria</taxon>
        <taxon>Hyphomicrobiales</taxon>
        <taxon>Vineibacter</taxon>
    </lineage>
</organism>
<keyword evidence="1" id="KW-0560">Oxidoreductase</keyword>
<feature type="domain" description="FAD dependent oxidoreductase" evidence="2">
    <location>
        <begin position="3"/>
        <end position="393"/>
    </location>
</feature>
<dbReference type="OrthoDB" id="9805337at2"/>
<dbReference type="Gene3D" id="3.50.50.60">
    <property type="entry name" value="FAD/NAD(P)-binding domain"/>
    <property type="match status" value="2"/>
</dbReference>
<gene>
    <name evidence="3" type="ORF">FHP25_04100</name>
</gene>
<evidence type="ECO:0000259" key="2">
    <source>
        <dbReference type="Pfam" id="PF01266"/>
    </source>
</evidence>
<dbReference type="RefSeq" id="WP_147845627.1">
    <property type="nucleotide sequence ID" value="NZ_VDUZ01000003.1"/>
</dbReference>
<dbReference type="GO" id="GO:0005737">
    <property type="term" value="C:cytoplasm"/>
    <property type="evidence" value="ECO:0007669"/>
    <property type="project" value="TreeGrafter"/>
</dbReference>
<dbReference type="PANTHER" id="PTHR13847:SF289">
    <property type="entry name" value="GLYCINE OXIDASE"/>
    <property type="match status" value="1"/>
</dbReference>
<dbReference type="InterPro" id="IPR036188">
    <property type="entry name" value="FAD/NAD-bd_sf"/>
</dbReference>
<dbReference type="AlphaFoldDB" id="A0A5C8PUY1"/>
<name>A0A5C8PUY1_9HYPH</name>